<protein>
    <recommendedName>
        <fullName evidence="2">GNAT family N-acetyltransferase</fullName>
    </recommendedName>
</protein>
<sequence>MTDTLQAEIVGSIHAIPASDWNACAGAGNPFIRHGFLAALEQSRAVAGETGWLPRHVLIRDGHGEIVAVAPMYVKSHSYGEYVFDWGWAEAYARAGGRYYPKLQCAVPFTPATGPRLLSRHDDPAHRLALAETMVRLASQAGMSSLHITFPTEAEADLLESAGFIRRLGCQYHWENADYGCFDDFLGHLSSRKRKQVRRERQAVAAQGFHITTLVGADVKARHWDAFHRFYENVIDQKWGSAYLTRAFFDHLSGSEVGDKVVLVWVEQDDQPVAAAFNMLGGDTLFGRNWGCAPGLQAPFLHFEACYYRAIDFAIAHKIKRVEAGAQGEHKVARGYLPNATHSAHWIKDEGLRRAVEKFVAHERALLAEDMTEQAELGPYKQST</sequence>
<dbReference type="Gene3D" id="3.40.630.30">
    <property type="match status" value="1"/>
</dbReference>
<dbReference type="PANTHER" id="PTHR47017">
    <property type="entry name" value="ACYL-COA"/>
    <property type="match status" value="1"/>
</dbReference>
<evidence type="ECO:0000313" key="1">
    <source>
        <dbReference type="EMBL" id="CAM77887.1"/>
    </source>
</evidence>
<dbReference type="PANTHER" id="PTHR47017:SF1">
    <property type="entry name" value="ACYL-COA"/>
    <property type="match status" value="1"/>
</dbReference>
<dbReference type="RefSeq" id="WP_106001254.1">
    <property type="nucleotide sequence ID" value="NZ_CP027527.1"/>
</dbReference>
<dbReference type="InterPro" id="IPR007434">
    <property type="entry name" value="FemAB-like"/>
</dbReference>
<dbReference type="SUPFAM" id="SSF55729">
    <property type="entry name" value="Acyl-CoA N-acyltransferases (Nat)"/>
    <property type="match status" value="1"/>
</dbReference>
<dbReference type="Pfam" id="PF04339">
    <property type="entry name" value="FemAB_like"/>
    <property type="match status" value="1"/>
</dbReference>
<gene>
    <name evidence="1" type="ORF">MGR_3955</name>
</gene>
<dbReference type="EMBL" id="CU459003">
    <property type="protein sequence ID" value="CAM77887.1"/>
    <property type="molecule type" value="Genomic_DNA"/>
</dbReference>
<organism evidence="1">
    <name type="scientific">Magnetospirillum gryphiswaldense</name>
    <dbReference type="NCBI Taxonomy" id="55518"/>
    <lineage>
        <taxon>Bacteria</taxon>
        <taxon>Pseudomonadati</taxon>
        <taxon>Pseudomonadota</taxon>
        <taxon>Alphaproteobacteria</taxon>
        <taxon>Rhodospirillales</taxon>
        <taxon>Rhodospirillaceae</taxon>
        <taxon>Magnetospirillum</taxon>
    </lineage>
</organism>
<dbReference type="AlphaFoldDB" id="A4U4T0"/>
<evidence type="ECO:0008006" key="2">
    <source>
        <dbReference type="Google" id="ProtNLM"/>
    </source>
</evidence>
<dbReference type="InterPro" id="IPR016181">
    <property type="entry name" value="Acyl_CoA_acyltransferase"/>
</dbReference>
<reference evidence="1" key="1">
    <citation type="journal article" date="2007" name="J. Bacteriol.">
        <title>Comparative genome analysis of four magnetotactic bacteria reveals a complex set of group-specific genes implicated in magnetosome biomineralization and function.</title>
        <authorList>
            <person name="Richter M."/>
            <person name="Kube M."/>
            <person name="Bazylinski D.A."/>
            <person name="Lombardot T."/>
            <person name="Gloeckner F.O."/>
            <person name="Reinhardt R."/>
            <person name="Schueler D."/>
        </authorList>
    </citation>
    <scope>NUCLEOTIDE SEQUENCE</scope>
    <source>
        <strain evidence="1">MSR-1</strain>
    </source>
</reference>
<proteinExistence type="predicted"/>
<accession>A4U4T0</accession>
<name>A4U4T0_9PROT</name>